<dbReference type="AlphaFoldDB" id="A0A1Y1QS61"/>
<feature type="compositionally biased region" description="Basic and acidic residues" evidence="11">
    <location>
        <begin position="76"/>
        <end position="110"/>
    </location>
</feature>
<dbReference type="GO" id="GO:0031992">
    <property type="term" value="F:energy transducer activity"/>
    <property type="evidence" value="ECO:0007669"/>
    <property type="project" value="InterPro"/>
</dbReference>
<dbReference type="PROSITE" id="PS52015">
    <property type="entry name" value="TONB_CTD"/>
    <property type="match status" value="1"/>
</dbReference>
<dbReference type="PANTHER" id="PTHR33446:SF2">
    <property type="entry name" value="PROTEIN TONB"/>
    <property type="match status" value="1"/>
</dbReference>
<evidence type="ECO:0000313" key="13">
    <source>
        <dbReference type="EMBL" id="OQX12423.1"/>
    </source>
</evidence>
<evidence type="ECO:0000313" key="14">
    <source>
        <dbReference type="Proteomes" id="UP000192491"/>
    </source>
</evidence>
<protein>
    <recommendedName>
        <fullName evidence="10">Protein TonB</fullName>
    </recommendedName>
</protein>
<evidence type="ECO:0000256" key="11">
    <source>
        <dbReference type="SAM" id="MobiDB-lite"/>
    </source>
</evidence>
<evidence type="ECO:0000256" key="3">
    <source>
        <dbReference type="ARBA" id="ARBA00022448"/>
    </source>
</evidence>
<dbReference type="GO" id="GO:0055085">
    <property type="term" value="P:transmembrane transport"/>
    <property type="evidence" value="ECO:0007669"/>
    <property type="project" value="InterPro"/>
</dbReference>
<dbReference type="SUPFAM" id="SSF74653">
    <property type="entry name" value="TolA/TonB C-terminal domain"/>
    <property type="match status" value="1"/>
</dbReference>
<dbReference type="InterPro" id="IPR003538">
    <property type="entry name" value="TonB"/>
</dbReference>
<keyword evidence="6" id="KW-0812">Transmembrane</keyword>
<evidence type="ECO:0000259" key="12">
    <source>
        <dbReference type="PROSITE" id="PS52015"/>
    </source>
</evidence>
<name>A0A1Y1QS61_9GAMM</name>
<dbReference type="Proteomes" id="UP000192491">
    <property type="component" value="Unassembled WGS sequence"/>
</dbReference>
<keyword evidence="4 10" id="KW-1003">Cell membrane</keyword>
<dbReference type="GO" id="GO:0015891">
    <property type="term" value="P:siderophore transport"/>
    <property type="evidence" value="ECO:0007669"/>
    <property type="project" value="InterPro"/>
</dbReference>
<dbReference type="EMBL" id="MTEJ01000066">
    <property type="protein sequence ID" value="OQX12423.1"/>
    <property type="molecule type" value="Genomic_DNA"/>
</dbReference>
<dbReference type="GO" id="GO:0098797">
    <property type="term" value="C:plasma membrane protein complex"/>
    <property type="evidence" value="ECO:0007669"/>
    <property type="project" value="TreeGrafter"/>
</dbReference>
<dbReference type="PRINTS" id="PR01374">
    <property type="entry name" value="TONBPROTEIN"/>
</dbReference>
<dbReference type="InterPro" id="IPR037682">
    <property type="entry name" value="TonB_C"/>
</dbReference>
<evidence type="ECO:0000256" key="6">
    <source>
        <dbReference type="ARBA" id="ARBA00022692"/>
    </source>
</evidence>
<comment type="subcellular location">
    <subcellularLocation>
        <location evidence="1 10">Cell inner membrane</location>
        <topology evidence="1 10">Single-pass membrane protein</topology>
        <orientation evidence="1 10">Periplasmic side</orientation>
    </subcellularLocation>
</comment>
<proteinExistence type="inferred from homology"/>
<organism evidence="13 14">
    <name type="scientific">Thiothrix lacustris</name>
    <dbReference type="NCBI Taxonomy" id="525917"/>
    <lineage>
        <taxon>Bacteria</taxon>
        <taxon>Pseudomonadati</taxon>
        <taxon>Pseudomonadota</taxon>
        <taxon>Gammaproteobacteria</taxon>
        <taxon>Thiotrichales</taxon>
        <taxon>Thiotrichaceae</taxon>
        <taxon>Thiothrix</taxon>
    </lineage>
</organism>
<gene>
    <name evidence="13" type="ORF">BWK73_14960</name>
</gene>
<dbReference type="GO" id="GO:0015031">
    <property type="term" value="P:protein transport"/>
    <property type="evidence" value="ECO:0007669"/>
    <property type="project" value="UniProtKB-UniRule"/>
</dbReference>
<evidence type="ECO:0000256" key="8">
    <source>
        <dbReference type="ARBA" id="ARBA00022989"/>
    </source>
</evidence>
<keyword evidence="10" id="KW-0735">Signal-anchor</keyword>
<evidence type="ECO:0000256" key="4">
    <source>
        <dbReference type="ARBA" id="ARBA00022475"/>
    </source>
</evidence>
<dbReference type="Gene3D" id="3.30.1150.10">
    <property type="match status" value="1"/>
</dbReference>
<comment type="similarity">
    <text evidence="2 10">Belongs to the TonB family.</text>
</comment>
<accession>A0A1Y1QS61</accession>
<evidence type="ECO:0000256" key="2">
    <source>
        <dbReference type="ARBA" id="ARBA00006555"/>
    </source>
</evidence>
<sequence>MKYHFTGFATSALFHTALVVVALPLLLWQDLLEKPAVPQPVTLSLTQFQPAPAPPVESPPPPAPEPVPVKPQPPKPVEKPLPKPPEKPKPPKKVVEKPTPKPPPKPETKPEVTPPPAPQPAVVTPDPVVTPPPRPVMPAQAPVAAVAKPTPAPVPVNNGAAEAAYRAKLQRLIAARKQYPRMAEQAEIEGVVTVAFTLSADGTVMGARVSQSSGNEWLDKAALQAVNAVSGALPFPPDIHKARWDFSLKVTFTLE</sequence>
<feature type="region of interest" description="Disordered" evidence="11">
    <location>
        <begin position="48"/>
        <end position="135"/>
    </location>
</feature>
<evidence type="ECO:0000256" key="9">
    <source>
        <dbReference type="ARBA" id="ARBA00023136"/>
    </source>
</evidence>
<keyword evidence="9" id="KW-0472">Membrane</keyword>
<keyword evidence="7 10" id="KW-0653">Protein transport</keyword>
<dbReference type="NCBIfam" id="TIGR01352">
    <property type="entry name" value="tonB_Cterm"/>
    <property type="match status" value="1"/>
</dbReference>
<evidence type="ECO:0000256" key="1">
    <source>
        <dbReference type="ARBA" id="ARBA00004383"/>
    </source>
</evidence>
<comment type="function">
    <text evidence="10">Interacts with outer membrane receptor proteins that carry out high-affinity binding and energy dependent uptake into the periplasmic space of specific substrates. It could act to transduce energy from the cytoplasmic membrane to specific energy-requiring processes in the outer membrane, resulting in the release into the periplasm of ligands bound by these outer membrane proteins.</text>
</comment>
<evidence type="ECO:0000256" key="5">
    <source>
        <dbReference type="ARBA" id="ARBA00022519"/>
    </source>
</evidence>
<keyword evidence="3 10" id="KW-0813">Transport</keyword>
<feature type="compositionally biased region" description="Pro residues" evidence="11">
    <location>
        <begin position="51"/>
        <end position="75"/>
    </location>
</feature>
<dbReference type="InterPro" id="IPR051045">
    <property type="entry name" value="TonB-dependent_transducer"/>
</dbReference>
<keyword evidence="5 10" id="KW-0997">Cell inner membrane</keyword>
<keyword evidence="8" id="KW-1133">Transmembrane helix</keyword>
<evidence type="ECO:0000256" key="10">
    <source>
        <dbReference type="RuleBase" id="RU362123"/>
    </source>
</evidence>
<dbReference type="InterPro" id="IPR006260">
    <property type="entry name" value="TonB/TolA_C"/>
</dbReference>
<dbReference type="GO" id="GO:0030288">
    <property type="term" value="C:outer membrane-bounded periplasmic space"/>
    <property type="evidence" value="ECO:0007669"/>
    <property type="project" value="InterPro"/>
</dbReference>
<comment type="caution">
    <text evidence="13">The sequence shown here is derived from an EMBL/GenBank/DDBJ whole genome shotgun (WGS) entry which is preliminary data.</text>
</comment>
<reference evidence="13 14" key="1">
    <citation type="submission" date="2017-01" db="EMBL/GenBank/DDBJ databases">
        <title>Novel large sulfur bacteria in the metagenomes of groundwater-fed chemosynthetic microbial mats in the Lake Huron basin.</title>
        <authorList>
            <person name="Sharrar A.M."/>
            <person name="Flood B.E."/>
            <person name="Bailey J.V."/>
            <person name="Jones D.S."/>
            <person name="Biddanda B."/>
            <person name="Ruberg S.A."/>
            <person name="Marcus D.N."/>
            <person name="Dick G.J."/>
        </authorList>
    </citation>
    <scope>NUCLEOTIDE SEQUENCE [LARGE SCALE GENOMIC DNA]</scope>
    <source>
        <strain evidence="13">A8</strain>
    </source>
</reference>
<feature type="domain" description="TonB C-terminal" evidence="12">
    <location>
        <begin position="164"/>
        <end position="255"/>
    </location>
</feature>
<dbReference type="PANTHER" id="PTHR33446">
    <property type="entry name" value="PROTEIN TONB-RELATED"/>
    <property type="match status" value="1"/>
</dbReference>
<evidence type="ECO:0000256" key="7">
    <source>
        <dbReference type="ARBA" id="ARBA00022927"/>
    </source>
</evidence>
<dbReference type="Pfam" id="PF03544">
    <property type="entry name" value="TonB_C"/>
    <property type="match status" value="1"/>
</dbReference>